<dbReference type="EMBL" id="CP000267">
    <property type="protein sequence ID" value="ABD68113.1"/>
    <property type="molecule type" value="Genomic_DNA"/>
</dbReference>
<dbReference type="Pfam" id="PF04191">
    <property type="entry name" value="PEMT"/>
    <property type="match status" value="1"/>
</dbReference>
<gene>
    <name evidence="7" type="ordered locus">Rfer_0359</name>
</gene>
<dbReference type="AlphaFoldDB" id="Q222E0"/>
<protein>
    <submittedName>
        <fullName evidence="7">Putative conserved integral membrane protein</fullName>
    </submittedName>
</protein>
<dbReference type="PANTHER" id="PTHR31040:SF1">
    <property type="entry name" value="NURIM"/>
    <property type="match status" value="1"/>
</dbReference>
<evidence type="ECO:0000256" key="4">
    <source>
        <dbReference type="ARBA" id="ARBA00022989"/>
    </source>
</evidence>
<dbReference type="GO" id="GO:0012505">
    <property type="term" value="C:endomembrane system"/>
    <property type="evidence" value="ECO:0007669"/>
    <property type="project" value="UniProtKB-SubCell"/>
</dbReference>
<keyword evidence="5 6" id="KW-0472">Membrane</keyword>
<evidence type="ECO:0000256" key="2">
    <source>
        <dbReference type="ARBA" id="ARBA00010631"/>
    </source>
</evidence>
<accession>Q222E0</accession>
<dbReference type="eggNOG" id="COG2020">
    <property type="taxonomic scope" value="Bacteria"/>
</dbReference>
<feature type="transmembrane region" description="Helical" evidence="6">
    <location>
        <begin position="45"/>
        <end position="68"/>
    </location>
</feature>
<dbReference type="Proteomes" id="UP000008332">
    <property type="component" value="Chromosome"/>
</dbReference>
<feature type="transmembrane region" description="Helical" evidence="6">
    <location>
        <begin position="84"/>
        <end position="104"/>
    </location>
</feature>
<keyword evidence="8" id="KW-1185">Reference proteome</keyword>
<comment type="subcellular location">
    <subcellularLocation>
        <location evidence="1">Endomembrane system</location>
        <topology evidence="1">Multi-pass membrane protein</topology>
    </subcellularLocation>
</comment>
<dbReference type="InterPro" id="IPR007318">
    <property type="entry name" value="Phopholipid_MeTrfase"/>
</dbReference>
<keyword evidence="3 6" id="KW-0812">Transmembrane</keyword>
<evidence type="ECO:0000313" key="8">
    <source>
        <dbReference type="Proteomes" id="UP000008332"/>
    </source>
</evidence>
<dbReference type="RefSeq" id="WP_011462686.1">
    <property type="nucleotide sequence ID" value="NC_007908.1"/>
</dbReference>
<feature type="transmembrane region" description="Helical" evidence="6">
    <location>
        <begin position="173"/>
        <end position="190"/>
    </location>
</feature>
<organism evidence="7 8">
    <name type="scientific">Albidiferax ferrireducens (strain ATCC BAA-621 / DSM 15236 / T118)</name>
    <name type="common">Rhodoferax ferrireducens</name>
    <dbReference type="NCBI Taxonomy" id="338969"/>
    <lineage>
        <taxon>Bacteria</taxon>
        <taxon>Pseudomonadati</taxon>
        <taxon>Pseudomonadota</taxon>
        <taxon>Betaproteobacteria</taxon>
        <taxon>Burkholderiales</taxon>
        <taxon>Comamonadaceae</taxon>
        <taxon>Rhodoferax</taxon>
    </lineage>
</organism>
<dbReference type="STRING" id="338969.Rfer_0359"/>
<dbReference type="InterPro" id="IPR033580">
    <property type="entry name" value="Nurim-like"/>
</dbReference>
<evidence type="ECO:0000256" key="3">
    <source>
        <dbReference type="ARBA" id="ARBA00022692"/>
    </source>
</evidence>
<dbReference type="Gene3D" id="1.20.120.1630">
    <property type="match status" value="1"/>
</dbReference>
<keyword evidence="4 6" id="KW-1133">Transmembrane helix</keyword>
<dbReference type="PANTHER" id="PTHR31040">
    <property type="entry name" value="NURIM"/>
    <property type="match status" value="1"/>
</dbReference>
<sequence>MTLLFENYGAALVAFVLFAVFHSVGAHEPLKHALARWTSPFWVDHFWRVAYCSLSFGALYGGVSALLWGRNGGNNVWLVDYPDWLWQALTILHLGSIGLLYAAFLQSDYLEFLGLKQAWRGLRVLAGRAVEPTPVALFGSQRLVTTGVYAWVRHPMLAGGLLFLLTSGPSANNLVYTLMYTGYMLLGGYYEERRMVKIFGDDYLSYRIRVGAFCPRFWRRQVT</sequence>
<evidence type="ECO:0000256" key="6">
    <source>
        <dbReference type="SAM" id="Phobius"/>
    </source>
</evidence>
<evidence type="ECO:0000256" key="1">
    <source>
        <dbReference type="ARBA" id="ARBA00004127"/>
    </source>
</evidence>
<evidence type="ECO:0000313" key="7">
    <source>
        <dbReference type="EMBL" id="ABD68113.1"/>
    </source>
</evidence>
<name>Q222E0_ALBFT</name>
<reference evidence="8" key="1">
    <citation type="submission" date="2006-02" db="EMBL/GenBank/DDBJ databases">
        <title>Complete sequence of chromosome of Rhodoferax ferrireducens DSM 15236.</title>
        <authorList>
            <person name="Copeland A."/>
            <person name="Lucas S."/>
            <person name="Lapidus A."/>
            <person name="Barry K."/>
            <person name="Detter J.C."/>
            <person name="Glavina del Rio T."/>
            <person name="Hammon N."/>
            <person name="Israni S."/>
            <person name="Pitluck S."/>
            <person name="Brettin T."/>
            <person name="Bruce D."/>
            <person name="Han C."/>
            <person name="Tapia R."/>
            <person name="Gilna P."/>
            <person name="Kiss H."/>
            <person name="Schmutz J."/>
            <person name="Larimer F."/>
            <person name="Land M."/>
            <person name="Kyrpides N."/>
            <person name="Ivanova N."/>
            <person name="Richardson P."/>
        </authorList>
    </citation>
    <scope>NUCLEOTIDE SEQUENCE [LARGE SCALE GENOMIC DNA]</scope>
    <source>
        <strain evidence="8">ATCC BAA-621 / DSM 15236 / T118</strain>
    </source>
</reference>
<dbReference type="KEGG" id="rfr:Rfer_0359"/>
<comment type="similarity">
    <text evidence="2">Belongs to the nurim family.</text>
</comment>
<proteinExistence type="inferred from homology"/>
<dbReference type="HOGENOM" id="CLU_084189_1_0_4"/>
<evidence type="ECO:0000256" key="5">
    <source>
        <dbReference type="ARBA" id="ARBA00023136"/>
    </source>
</evidence>